<sequence length="74" mass="7321">MAFSRTTLVLVLALFVVLMGSALAQGPSLAPKSDAFAPSPSLSVTADVAVPTPSASFEGEGPTSSPGPVSGEFV</sequence>
<feature type="region of interest" description="Disordered" evidence="1">
    <location>
        <begin position="52"/>
        <end position="74"/>
    </location>
</feature>
<comment type="caution">
    <text evidence="3">The sequence shown here is derived from an EMBL/GenBank/DDBJ whole genome shotgun (WGS) entry which is preliminary data.</text>
</comment>
<evidence type="ECO:0000313" key="3">
    <source>
        <dbReference type="EMBL" id="KAK9716310.1"/>
    </source>
</evidence>
<evidence type="ECO:0000256" key="2">
    <source>
        <dbReference type="SAM" id="SignalP"/>
    </source>
</evidence>
<reference evidence="3" key="1">
    <citation type="submission" date="2024-03" db="EMBL/GenBank/DDBJ databases">
        <title>WGS assembly of Saponaria officinalis var. Norfolk2.</title>
        <authorList>
            <person name="Jenkins J."/>
            <person name="Shu S."/>
            <person name="Grimwood J."/>
            <person name="Barry K."/>
            <person name="Goodstein D."/>
            <person name="Schmutz J."/>
            <person name="Leebens-Mack J."/>
            <person name="Osbourn A."/>
        </authorList>
    </citation>
    <scope>NUCLEOTIDE SEQUENCE [LARGE SCALE GENOMIC DNA]</scope>
    <source>
        <strain evidence="3">JIC</strain>
    </source>
</reference>
<protein>
    <submittedName>
        <fullName evidence="3">Uncharacterized protein</fullName>
    </submittedName>
</protein>
<organism evidence="3 4">
    <name type="scientific">Saponaria officinalis</name>
    <name type="common">Common soapwort</name>
    <name type="synonym">Lychnis saponaria</name>
    <dbReference type="NCBI Taxonomy" id="3572"/>
    <lineage>
        <taxon>Eukaryota</taxon>
        <taxon>Viridiplantae</taxon>
        <taxon>Streptophyta</taxon>
        <taxon>Embryophyta</taxon>
        <taxon>Tracheophyta</taxon>
        <taxon>Spermatophyta</taxon>
        <taxon>Magnoliopsida</taxon>
        <taxon>eudicotyledons</taxon>
        <taxon>Gunneridae</taxon>
        <taxon>Pentapetalae</taxon>
        <taxon>Caryophyllales</taxon>
        <taxon>Caryophyllaceae</taxon>
        <taxon>Caryophylleae</taxon>
        <taxon>Saponaria</taxon>
    </lineage>
</organism>
<name>A0AAW1KA56_SAPOF</name>
<proteinExistence type="predicted"/>
<feature type="chain" id="PRO_5043631996" evidence="2">
    <location>
        <begin position="25"/>
        <end position="74"/>
    </location>
</feature>
<keyword evidence="2" id="KW-0732">Signal</keyword>
<dbReference type="Proteomes" id="UP001443914">
    <property type="component" value="Unassembled WGS sequence"/>
</dbReference>
<feature type="signal peptide" evidence="2">
    <location>
        <begin position="1"/>
        <end position="24"/>
    </location>
</feature>
<evidence type="ECO:0000256" key="1">
    <source>
        <dbReference type="SAM" id="MobiDB-lite"/>
    </source>
</evidence>
<accession>A0AAW1KA56</accession>
<evidence type="ECO:0000313" key="4">
    <source>
        <dbReference type="Proteomes" id="UP001443914"/>
    </source>
</evidence>
<dbReference type="AlphaFoldDB" id="A0AAW1KA56"/>
<gene>
    <name evidence="3" type="ORF">RND81_06G224300</name>
</gene>
<dbReference type="EMBL" id="JBDFQZ010000006">
    <property type="protein sequence ID" value="KAK9716310.1"/>
    <property type="molecule type" value="Genomic_DNA"/>
</dbReference>
<keyword evidence="4" id="KW-1185">Reference proteome</keyword>